<dbReference type="PANTHER" id="PTHR12709">
    <property type="entry name" value="DNA-DIRECTED RNA POLYMERASE II, III"/>
    <property type="match status" value="1"/>
</dbReference>
<protein>
    <recommendedName>
        <fullName evidence="7">DNA-directed RNA polymerase subunit</fullName>
    </recommendedName>
</protein>
<proteinExistence type="inferred from homology"/>
<evidence type="ECO:0000256" key="3">
    <source>
        <dbReference type="ARBA" id="ARBA00022478"/>
    </source>
</evidence>
<organism evidence="10 12">
    <name type="scientific">Cercospora beticola</name>
    <name type="common">Sugarbeet leaf spot fungus</name>
    <dbReference type="NCBI Taxonomy" id="122368"/>
    <lineage>
        <taxon>Eukaryota</taxon>
        <taxon>Fungi</taxon>
        <taxon>Dikarya</taxon>
        <taxon>Ascomycota</taxon>
        <taxon>Pezizomycotina</taxon>
        <taxon>Dothideomycetes</taxon>
        <taxon>Dothideomycetidae</taxon>
        <taxon>Mycosphaerellales</taxon>
        <taxon>Mycosphaerellaceae</taxon>
        <taxon>Cercospora</taxon>
    </lineage>
</organism>
<keyword evidence="6 7" id="KW-0539">Nucleus</keyword>
<dbReference type="EMBL" id="LKMD01000108">
    <property type="protein sequence ID" value="PIA89551.1"/>
    <property type="molecule type" value="Genomic_DNA"/>
</dbReference>
<comment type="similarity">
    <text evidence="2">Belongs to the eukaryotic RPA43 RNA polymerase subunit family.</text>
</comment>
<comment type="function">
    <text evidence="7">DNA-dependent RNA polymerase which catalyzes the transcription of DNA into RNA using the four ribonucleoside triphosphates as substrates.</text>
</comment>
<dbReference type="InterPro" id="IPR041178">
    <property type="entry name" value="RPA43_OB"/>
</dbReference>
<keyword evidence="5 7" id="KW-0804">Transcription</keyword>
<dbReference type="Gene3D" id="2.40.50.1060">
    <property type="match status" value="1"/>
</dbReference>
<keyword evidence="4" id="KW-0597">Phosphoprotein</keyword>
<dbReference type="AlphaFoldDB" id="A0A2G5HAK5"/>
<dbReference type="Gene3D" id="3.30.1490.120">
    <property type="entry name" value="RNA polymerase Rpb7-like, N-terminal domain"/>
    <property type="match status" value="1"/>
</dbReference>
<dbReference type="InterPro" id="IPR041901">
    <property type="entry name" value="RNAP_I_Rpa43_N"/>
</dbReference>
<keyword evidence="3 7" id="KW-0240">DNA-directed RNA polymerase</keyword>
<dbReference type="Pfam" id="PF17875">
    <property type="entry name" value="RPA43_OB"/>
    <property type="match status" value="1"/>
</dbReference>
<evidence type="ECO:0000256" key="1">
    <source>
        <dbReference type="ARBA" id="ARBA00004604"/>
    </source>
</evidence>
<dbReference type="InterPro" id="IPR045113">
    <property type="entry name" value="Rpb7-like"/>
</dbReference>
<gene>
    <name evidence="10" type="ORF">CB0940_07781</name>
    <name evidence="11" type="ORF">RHO25_008393</name>
</gene>
<sequence length="218" mass="24157">MAKNERTAEEAAAKAARKAEKASKKAGKQVVTAKSLDDNLDEHSPIQRITATLYIPLSPVVNNYPIEGVCAEHFSPLYLQYYPPFDGVVLSYENVRLSENPEEGLREDGPSTVLARSINEYGVEFVWVTADFLVFRPAPNTYLKAEVNLQNESILGLLYLNYFTVSIPKENLPEDWKWDGSQWVDAQGEVVKEAVCKVVDFEPSGEGSISITGTLVGL</sequence>
<dbReference type="EMBL" id="CP134188">
    <property type="protein sequence ID" value="WPB03749.1"/>
    <property type="molecule type" value="Genomic_DNA"/>
</dbReference>
<evidence type="ECO:0000256" key="4">
    <source>
        <dbReference type="ARBA" id="ARBA00022553"/>
    </source>
</evidence>
<evidence type="ECO:0000256" key="2">
    <source>
        <dbReference type="ARBA" id="ARBA00005930"/>
    </source>
</evidence>
<comment type="subcellular location">
    <subcellularLocation>
        <location evidence="1">Nucleus</location>
        <location evidence="1">Nucleolus</location>
    </subcellularLocation>
</comment>
<evidence type="ECO:0000256" key="6">
    <source>
        <dbReference type="ARBA" id="ARBA00023242"/>
    </source>
</evidence>
<dbReference type="InterPro" id="IPR036898">
    <property type="entry name" value="RNA_pol_Rpb7-like_N_sf"/>
</dbReference>
<evidence type="ECO:0000256" key="7">
    <source>
        <dbReference type="RuleBase" id="RU369086"/>
    </source>
</evidence>
<dbReference type="GO" id="GO:0006361">
    <property type="term" value="P:transcription initiation at RNA polymerase I promoter"/>
    <property type="evidence" value="ECO:0007669"/>
    <property type="project" value="UniProtKB-ARBA"/>
</dbReference>
<dbReference type="GO" id="GO:0005736">
    <property type="term" value="C:RNA polymerase I complex"/>
    <property type="evidence" value="ECO:0007669"/>
    <property type="project" value="UniProtKB-ARBA"/>
</dbReference>
<evidence type="ECO:0000256" key="8">
    <source>
        <dbReference type="SAM" id="MobiDB-lite"/>
    </source>
</evidence>
<feature type="compositionally biased region" description="Basic and acidic residues" evidence="8">
    <location>
        <begin position="1"/>
        <end position="23"/>
    </location>
</feature>
<dbReference type="PANTHER" id="PTHR12709:SF5">
    <property type="entry name" value="DNA-DIRECTED RNA POLYMERASE I SUBUNIT RPA43"/>
    <property type="match status" value="1"/>
</dbReference>
<feature type="region of interest" description="Disordered" evidence="8">
    <location>
        <begin position="1"/>
        <end position="28"/>
    </location>
</feature>
<evidence type="ECO:0000256" key="5">
    <source>
        <dbReference type="ARBA" id="ARBA00023163"/>
    </source>
</evidence>
<reference evidence="11 13" key="2">
    <citation type="submission" date="2023-09" db="EMBL/GenBank/DDBJ databases">
        <title>Complete-Gapless Cercospora beticola genome.</title>
        <authorList>
            <person name="Wyatt N.A."/>
            <person name="Spanner R.E."/>
            <person name="Bolton M.D."/>
        </authorList>
    </citation>
    <scope>NUCLEOTIDE SEQUENCE [LARGE SCALE GENOMIC DNA]</scope>
    <source>
        <strain evidence="11">Cb09-40</strain>
    </source>
</reference>
<accession>A0A2G5HAK5</accession>
<dbReference type="Proteomes" id="UP000230605">
    <property type="component" value="Chromosome 5"/>
</dbReference>
<feature type="domain" description="RPA43 OB" evidence="9">
    <location>
        <begin position="137"/>
        <end position="180"/>
    </location>
</feature>
<evidence type="ECO:0000313" key="12">
    <source>
        <dbReference type="Proteomes" id="UP000230605"/>
    </source>
</evidence>
<dbReference type="FunFam" id="3.30.1490.120:FF:000004">
    <property type="entry name" value="RNA polymerase I subunit Rpa43"/>
    <property type="match status" value="1"/>
</dbReference>
<evidence type="ECO:0000259" key="9">
    <source>
        <dbReference type="Pfam" id="PF17875"/>
    </source>
</evidence>
<evidence type="ECO:0000313" key="10">
    <source>
        <dbReference type="EMBL" id="PIA89551.1"/>
    </source>
</evidence>
<dbReference type="OrthoDB" id="10250504at2759"/>
<dbReference type="GO" id="GO:0006362">
    <property type="term" value="P:transcription elongation by RNA polymerase I"/>
    <property type="evidence" value="ECO:0007669"/>
    <property type="project" value="UniProtKB-ARBA"/>
</dbReference>
<reference evidence="10 12" key="1">
    <citation type="submission" date="2015-10" db="EMBL/GenBank/DDBJ databases">
        <title>The cercosporin biosynthetic gene cluster was horizontally transferred to several fungal lineages and shown to be expanded in Cercospora beticola based on microsynteny with recipient genomes.</title>
        <authorList>
            <person name="De Jonge R."/>
            <person name="Ebert M.K."/>
            <person name="Suttle J.C."/>
            <person name="Jurick Ii W.M."/>
            <person name="Secor G.A."/>
            <person name="Thomma B.P."/>
            <person name="Van De Peer Y."/>
            <person name="Bolton M.D."/>
        </authorList>
    </citation>
    <scope>NUCLEOTIDE SEQUENCE [LARGE SCALE GENOMIC DNA]</scope>
    <source>
        <strain evidence="10 12">09-40</strain>
    </source>
</reference>
<dbReference type="Proteomes" id="UP001302367">
    <property type="component" value="Chromosome 5"/>
</dbReference>
<evidence type="ECO:0000313" key="13">
    <source>
        <dbReference type="Proteomes" id="UP001302367"/>
    </source>
</evidence>
<name>A0A2G5HAK5_CERBT</name>
<dbReference type="CDD" id="cd04328">
    <property type="entry name" value="RNAP_I_Rpa43_N"/>
    <property type="match status" value="1"/>
</dbReference>
<evidence type="ECO:0000313" key="11">
    <source>
        <dbReference type="EMBL" id="WPB03749.1"/>
    </source>
</evidence>
<keyword evidence="13" id="KW-1185">Reference proteome</keyword>